<feature type="region of interest" description="Disordered" evidence="1">
    <location>
        <begin position="63"/>
        <end position="173"/>
    </location>
</feature>
<dbReference type="AlphaFoldDB" id="A0A1D7U0Y4"/>
<evidence type="ECO:0000313" key="2">
    <source>
        <dbReference type="EMBL" id="AOO81032.1"/>
    </source>
</evidence>
<reference evidence="2 3" key="1">
    <citation type="journal article" date="2015" name="Antonie Van Leeuwenhoek">
        <title>Bosea vaviloviae sp. nov., a new species of slow-growing rhizobia isolated from nodules of the relict species Vavilovia formosa (Stev.) Fed.</title>
        <authorList>
            <person name="Safronova V.I."/>
            <person name="Kuznetsova I.G."/>
            <person name="Sazanova A.L."/>
            <person name="Kimeklis A.K."/>
            <person name="Belimov A.A."/>
            <person name="Andronov E.E."/>
            <person name="Pinaev A.G."/>
            <person name="Chizhevskaya E.P."/>
            <person name="Pukhaev A.R."/>
            <person name="Popov K.P."/>
            <person name="Willems A."/>
            <person name="Tikhonovich I.A."/>
        </authorList>
    </citation>
    <scope>NUCLEOTIDE SEQUENCE [LARGE SCALE GENOMIC DNA]</scope>
    <source>
        <strain evidence="2 3">Vaf18</strain>
    </source>
</reference>
<organism evidence="2 3">
    <name type="scientific">Bosea vaviloviae</name>
    <dbReference type="NCBI Taxonomy" id="1526658"/>
    <lineage>
        <taxon>Bacteria</taxon>
        <taxon>Pseudomonadati</taxon>
        <taxon>Pseudomonadota</taxon>
        <taxon>Alphaproteobacteria</taxon>
        <taxon>Hyphomicrobiales</taxon>
        <taxon>Boseaceae</taxon>
        <taxon>Bosea</taxon>
    </lineage>
</organism>
<evidence type="ECO:0000256" key="1">
    <source>
        <dbReference type="SAM" id="MobiDB-lite"/>
    </source>
</evidence>
<proteinExistence type="predicted"/>
<dbReference type="Proteomes" id="UP000094969">
    <property type="component" value="Chromosome"/>
</dbReference>
<feature type="compositionally biased region" description="Low complexity" evidence="1">
    <location>
        <begin position="76"/>
        <end position="88"/>
    </location>
</feature>
<evidence type="ECO:0000313" key="3">
    <source>
        <dbReference type="Proteomes" id="UP000094969"/>
    </source>
</evidence>
<dbReference type="EMBL" id="CP017147">
    <property type="protein sequence ID" value="AOO81032.1"/>
    <property type="molecule type" value="Genomic_DNA"/>
</dbReference>
<protein>
    <submittedName>
        <fullName evidence="2">Uncharacterized protein</fullName>
    </submittedName>
</protein>
<dbReference type="KEGG" id="bvv:BHK69_11675"/>
<feature type="compositionally biased region" description="Low complexity" evidence="1">
    <location>
        <begin position="120"/>
        <end position="147"/>
    </location>
</feature>
<accession>A0A1D7U0Y4</accession>
<name>A0A1D7U0Y4_9HYPH</name>
<sequence length="173" mass="18203">MKRAAPPRRKAPWLSRIWRAVGRRPGRAFVLLVFTAVAAAILANAMLMQKVRHPAPILSAPMQGPYARSGERRTETPAAAVTPAAQPASGQASTQGFVPPARPSDLTQLIRETTQPRPPAAVTNVPRTAPATAAPAPAPATRSAAVRDPIADLINGGDNRPPADIRGAKPSQR</sequence>
<gene>
    <name evidence="2" type="ORF">BHK69_11675</name>
</gene>
<dbReference type="STRING" id="1526658.BHK69_11675"/>
<keyword evidence="3" id="KW-1185">Reference proteome</keyword>
<feature type="compositionally biased region" description="Polar residues" evidence="1">
    <location>
        <begin position="105"/>
        <end position="115"/>
    </location>
</feature>